<dbReference type="GO" id="GO:0006417">
    <property type="term" value="P:regulation of translation"/>
    <property type="evidence" value="ECO:0007669"/>
    <property type="project" value="TreeGrafter"/>
</dbReference>
<feature type="region of interest" description="Disordered" evidence="4">
    <location>
        <begin position="453"/>
        <end position="509"/>
    </location>
</feature>
<reference evidence="6" key="1">
    <citation type="submission" date="2021-01" db="UniProtKB">
        <authorList>
            <consortium name="EnsemblPlants"/>
        </authorList>
    </citation>
    <scope>IDENTIFICATION</scope>
</reference>
<dbReference type="InterPro" id="IPR035979">
    <property type="entry name" value="RBD_domain_sf"/>
</dbReference>
<feature type="domain" description="RRM" evidence="5">
    <location>
        <begin position="81"/>
        <end position="157"/>
    </location>
</feature>
<dbReference type="CDD" id="cd12325">
    <property type="entry name" value="RRM1_hnRNPA_hnRNPD_like"/>
    <property type="match status" value="1"/>
</dbReference>
<organism evidence="6 7">
    <name type="scientific">Kalanchoe fedtschenkoi</name>
    <name type="common">Lavender scallops</name>
    <name type="synonym">South American air plant</name>
    <dbReference type="NCBI Taxonomy" id="63787"/>
    <lineage>
        <taxon>Eukaryota</taxon>
        <taxon>Viridiplantae</taxon>
        <taxon>Streptophyta</taxon>
        <taxon>Embryophyta</taxon>
        <taxon>Tracheophyta</taxon>
        <taxon>Spermatophyta</taxon>
        <taxon>Magnoliopsida</taxon>
        <taxon>eudicotyledons</taxon>
        <taxon>Gunneridae</taxon>
        <taxon>Pentapetalae</taxon>
        <taxon>Saxifragales</taxon>
        <taxon>Crassulaceae</taxon>
        <taxon>Kalanchoe</taxon>
    </lineage>
</organism>
<evidence type="ECO:0000256" key="4">
    <source>
        <dbReference type="SAM" id="MobiDB-lite"/>
    </source>
</evidence>
<dbReference type="AlphaFoldDB" id="A0A7N0UZZ1"/>
<accession>A0A7N0UZZ1</accession>
<evidence type="ECO:0000256" key="1">
    <source>
        <dbReference type="ARBA" id="ARBA00022737"/>
    </source>
</evidence>
<evidence type="ECO:0000313" key="7">
    <source>
        <dbReference type="Proteomes" id="UP000594263"/>
    </source>
</evidence>
<dbReference type="InterPro" id="IPR000504">
    <property type="entry name" value="RRM_dom"/>
</dbReference>
<feature type="domain" description="RRM" evidence="5">
    <location>
        <begin position="175"/>
        <end position="253"/>
    </location>
</feature>
<feature type="compositionally biased region" description="Gly residues" evidence="4">
    <location>
        <begin position="475"/>
        <end position="497"/>
    </location>
</feature>
<protein>
    <recommendedName>
        <fullName evidence="5">RRM domain-containing protein</fullName>
    </recommendedName>
</protein>
<dbReference type="SMART" id="SM00360">
    <property type="entry name" value="RRM"/>
    <property type="match status" value="2"/>
</dbReference>
<evidence type="ECO:0000313" key="6">
    <source>
        <dbReference type="EnsemblPlants" id="Kaladp0092s0199.1.v1.1"/>
    </source>
</evidence>
<dbReference type="PANTHER" id="PTHR48032:SF6">
    <property type="entry name" value="RNA-BINDING (RRM_RBD_RNP MOTIFS) FAMILY PROTEIN"/>
    <property type="match status" value="1"/>
</dbReference>
<evidence type="ECO:0000256" key="2">
    <source>
        <dbReference type="ARBA" id="ARBA00022884"/>
    </source>
</evidence>
<feature type="compositionally biased region" description="Low complexity" evidence="4">
    <location>
        <begin position="459"/>
        <end position="474"/>
    </location>
</feature>
<dbReference type="OMA" id="MPREETG"/>
<dbReference type="Gene3D" id="3.30.70.330">
    <property type="match status" value="2"/>
</dbReference>
<dbReference type="InterPro" id="IPR012677">
    <property type="entry name" value="Nucleotide-bd_a/b_plait_sf"/>
</dbReference>
<keyword evidence="2 3" id="KW-0694">RNA-binding</keyword>
<proteinExistence type="predicted"/>
<evidence type="ECO:0000259" key="5">
    <source>
        <dbReference type="PROSITE" id="PS50102"/>
    </source>
</evidence>
<feature type="region of interest" description="Disordered" evidence="4">
    <location>
        <begin position="20"/>
        <end position="60"/>
    </location>
</feature>
<dbReference type="Proteomes" id="UP000594263">
    <property type="component" value="Unplaced"/>
</dbReference>
<dbReference type="SUPFAM" id="SSF54928">
    <property type="entry name" value="RNA-binding domain, RBD"/>
    <property type="match status" value="2"/>
</dbReference>
<dbReference type="EnsemblPlants" id="Kaladp0092s0199.1.v1.1">
    <property type="protein sequence ID" value="Kaladp0092s0199.1.v1.1"/>
    <property type="gene ID" value="Kaladp0092s0199.v1.1"/>
</dbReference>
<dbReference type="PANTHER" id="PTHR48032">
    <property type="entry name" value="RNA-BINDING PROTEIN MUSASHI HOMOLOG RBP6"/>
    <property type="match status" value="1"/>
</dbReference>
<dbReference type="GO" id="GO:0003729">
    <property type="term" value="F:mRNA binding"/>
    <property type="evidence" value="ECO:0007669"/>
    <property type="project" value="TreeGrafter"/>
</dbReference>
<dbReference type="PROSITE" id="PS50102">
    <property type="entry name" value="RRM"/>
    <property type="match status" value="2"/>
</dbReference>
<sequence length="509" mass="53511">MDNQIVLAMDDEHNKFVEPDLDAINGEVPEEEEEEDEDEVDEYHRRQYSSHQEGLQSLDKVDSAGYNLEQSGHHGRDSSEGKLFVGGISWETTEETFSNYFRKFGEIADSVIMMDKITGRPRGFGFITFSDPADADKVLEKEHVIDGRAVEVKRTVPREDMQQQQQVSKGVTKTKKIFVGGIPPSFTEDEMKEYFSSYGSIVEHQIMLDHSTGRSRGFGFVTFETEDAVESVFLDGQRHELGGKQVSEKAQQNSGLLTLSIASIFNNCILGPLFGKKQVEIKRAEPKRSEGGFGGSAQRSSYGGTGFRSSGAGYGDRNLSRGGYGGAKGRGYGGGGGYDNYESYDSYSGNYGGGAAGFYGGYGAGGYGYGFGGSMYGAPGGYPGYGVVPGYGTGRGYGVGAGVGGYGAGRGYGSSDGGYGGGRGYSGGMEGGYGAQGYGGGVEGGYGPGRGYGSGEGEYGNSRGGYDSSSSSTGGSRGRGSGSVGGGRGYGSTGSGVAGSTRYHPYQRQ</sequence>
<feature type="compositionally biased region" description="Acidic residues" evidence="4">
    <location>
        <begin position="28"/>
        <end position="41"/>
    </location>
</feature>
<name>A0A7N0UZZ1_KALFE</name>
<keyword evidence="1" id="KW-0677">Repeat</keyword>
<keyword evidence="7" id="KW-1185">Reference proteome</keyword>
<dbReference type="FunFam" id="3.30.70.330:FF:000051">
    <property type="entry name" value="Heterogeneous nuclear ribonucleoprotein 1"/>
    <property type="match status" value="1"/>
</dbReference>
<evidence type="ECO:0000256" key="3">
    <source>
        <dbReference type="PROSITE-ProRule" id="PRU00176"/>
    </source>
</evidence>
<dbReference type="Pfam" id="PF00076">
    <property type="entry name" value="RRM_1"/>
    <property type="match status" value="2"/>
</dbReference>
<feature type="region of interest" description="Disordered" evidence="4">
    <location>
        <begin position="285"/>
        <end position="304"/>
    </location>
</feature>
<dbReference type="Gramene" id="Kaladp0092s0199.1.v1.1">
    <property type="protein sequence ID" value="Kaladp0092s0199.1.v1.1"/>
    <property type="gene ID" value="Kaladp0092s0199.v1.1"/>
</dbReference>